<dbReference type="EMBL" id="JAMKPW020000043">
    <property type="protein sequence ID" value="KAK8194441.1"/>
    <property type="molecule type" value="Genomic_DNA"/>
</dbReference>
<keyword evidence="2" id="KW-1185">Reference proteome</keyword>
<reference evidence="1" key="1">
    <citation type="submission" date="2024-02" db="EMBL/GenBank/DDBJ databases">
        <title>Metagenome Assembled Genome of Zalaria obscura JY119.</title>
        <authorList>
            <person name="Vighnesh L."/>
            <person name="Jagadeeshwari U."/>
            <person name="Venkata Ramana C."/>
            <person name="Sasikala C."/>
        </authorList>
    </citation>
    <scope>NUCLEOTIDE SEQUENCE</scope>
    <source>
        <strain evidence="1">JY119</strain>
    </source>
</reference>
<gene>
    <name evidence="1" type="ORF">M8818_007633</name>
</gene>
<evidence type="ECO:0000313" key="1">
    <source>
        <dbReference type="EMBL" id="KAK8194441.1"/>
    </source>
</evidence>
<proteinExistence type="predicted"/>
<dbReference type="Proteomes" id="UP001320706">
    <property type="component" value="Unassembled WGS sequence"/>
</dbReference>
<name>A0ACC3S3P4_9PEZI</name>
<accession>A0ACC3S3P4</accession>
<sequence length="465" mass="51922">MHRTGRSSAPLHNLSIQINTSTVLDKYPGAECNNPKHVDEPDCHVTYEIEHDRLTLWLPPIDPRRVVWVGRGSTTDEALEKYDIDDAKYTNRLETFLKQKLRSSNSKLFVLHVDQAPIDLTDNSSIDHEHLQPAVDACRVIKDDHEIKLIKKANAISAAAHTEVLRNLRRFRNEAQVEARFLDVCVANDAKHQAYEIIAGSGTNASILHYVKNNEPFGDRQLMCLDAGAEWQLYASDVTRTFPLSGNWPSKEAKEVYDLVQRMQTRCLNYIGPGKRFLSAHYLAHATAIDGLMRLGILHNGTFMEIFQAGTQLAFFPHGLGHHLGLEVHDVSPLTTASTLPLQTSELPTLELIAEPDLEMVLSLASALPEYDPGLSLCSAPAPRLKPGMVITVEPGIYFNPYALDNIYLKHPVHSKYINKEVLKRYMPVGGVRIEDDILITEEGYENLTTAPKGEEALRIISGGA</sequence>
<comment type="caution">
    <text evidence="1">The sequence shown here is derived from an EMBL/GenBank/DDBJ whole genome shotgun (WGS) entry which is preliminary data.</text>
</comment>
<organism evidence="1 2">
    <name type="scientific">Zalaria obscura</name>
    <dbReference type="NCBI Taxonomy" id="2024903"/>
    <lineage>
        <taxon>Eukaryota</taxon>
        <taxon>Fungi</taxon>
        <taxon>Dikarya</taxon>
        <taxon>Ascomycota</taxon>
        <taxon>Pezizomycotina</taxon>
        <taxon>Dothideomycetes</taxon>
        <taxon>Dothideomycetidae</taxon>
        <taxon>Dothideales</taxon>
        <taxon>Zalariaceae</taxon>
        <taxon>Zalaria</taxon>
    </lineage>
</organism>
<protein>
    <submittedName>
        <fullName evidence="1">Uncharacterized protein</fullName>
    </submittedName>
</protein>
<evidence type="ECO:0000313" key="2">
    <source>
        <dbReference type="Proteomes" id="UP001320706"/>
    </source>
</evidence>